<dbReference type="EMBL" id="CP011541">
    <property type="protein sequence ID" value="AKK02726.1"/>
    <property type="molecule type" value="Genomic_DNA"/>
</dbReference>
<dbReference type="STRING" id="1050174.CEPID_04270"/>
<proteinExistence type="predicted"/>
<name>A0A0G3GNE8_9CORY</name>
<dbReference type="PATRIC" id="fig|1050174.4.peg.866"/>
<dbReference type="PANTHER" id="PTHR43566">
    <property type="entry name" value="CONSERVED PROTEIN"/>
    <property type="match status" value="1"/>
</dbReference>
<dbReference type="InterPro" id="IPR025420">
    <property type="entry name" value="DUF4143"/>
</dbReference>
<gene>
    <name evidence="2" type="ORF">CEPID_04270</name>
</gene>
<accession>A0A0G3GNE8</accession>
<sequence>MTKIAADLQTIAPGINYKTVSRYTGILERLFAVEAIPPWSGSLKNRANLRRSPKYVLADPSLATAVLRATPPALFADLQTAGFIFEATVLHDLAVTVEALGGSLNHFLDSNGNVIDAILTLPDERWATIEVKLGGGAAEAAALKLPRVSQSIDTTKQPAFMAVFTGTGLTRKFENGVITFPLAALAP</sequence>
<evidence type="ECO:0000313" key="3">
    <source>
        <dbReference type="Proteomes" id="UP000035368"/>
    </source>
</evidence>
<keyword evidence="3" id="KW-1185">Reference proteome</keyword>
<dbReference type="RefSeq" id="WP_158408021.1">
    <property type="nucleotide sequence ID" value="NZ_CP011541.1"/>
</dbReference>
<dbReference type="PANTHER" id="PTHR43566:SF1">
    <property type="entry name" value="AAA+ ATPASE DOMAIN-CONTAINING PROTEIN"/>
    <property type="match status" value="1"/>
</dbReference>
<evidence type="ECO:0000313" key="2">
    <source>
        <dbReference type="EMBL" id="AKK02726.1"/>
    </source>
</evidence>
<organism evidence="2 3">
    <name type="scientific">Corynebacterium epidermidicanis</name>
    <dbReference type="NCBI Taxonomy" id="1050174"/>
    <lineage>
        <taxon>Bacteria</taxon>
        <taxon>Bacillati</taxon>
        <taxon>Actinomycetota</taxon>
        <taxon>Actinomycetes</taxon>
        <taxon>Mycobacteriales</taxon>
        <taxon>Corynebacteriaceae</taxon>
        <taxon>Corynebacterium</taxon>
    </lineage>
</organism>
<evidence type="ECO:0000259" key="1">
    <source>
        <dbReference type="Pfam" id="PF13635"/>
    </source>
</evidence>
<dbReference type="OrthoDB" id="128089at2"/>
<feature type="domain" description="DUF4143" evidence="1">
    <location>
        <begin position="3"/>
        <end position="133"/>
    </location>
</feature>
<dbReference type="Pfam" id="PF13635">
    <property type="entry name" value="DUF4143"/>
    <property type="match status" value="1"/>
</dbReference>
<protein>
    <submittedName>
        <fullName evidence="2">Putative DUF4143 family protein</fullName>
    </submittedName>
</protein>
<dbReference type="AlphaFoldDB" id="A0A0G3GNE8"/>
<dbReference type="Proteomes" id="UP000035368">
    <property type="component" value="Chromosome"/>
</dbReference>
<reference evidence="2 3" key="1">
    <citation type="submission" date="2015-05" db="EMBL/GenBank/DDBJ databases">
        <title>Complete genome sequence of Corynebacterium epidermidicanis DSM 45586, isolated from the skin of a dog suffering from pruritus.</title>
        <authorList>
            <person name="Ruckert C."/>
            <person name="Albersmeier A."/>
            <person name="Winkler A."/>
            <person name="Tauch A."/>
        </authorList>
    </citation>
    <scope>NUCLEOTIDE SEQUENCE [LARGE SCALE GENOMIC DNA]</scope>
    <source>
        <strain evidence="2 3">DSM 45586</strain>
    </source>
</reference>
<dbReference type="KEGG" id="cei:CEPID_04270"/>